<dbReference type="InterPro" id="IPR014044">
    <property type="entry name" value="CAP_dom"/>
</dbReference>
<dbReference type="Gene3D" id="3.40.33.10">
    <property type="entry name" value="CAP"/>
    <property type="match status" value="1"/>
</dbReference>
<dbReference type="KEGG" id="bfu:BCIN_14g00420"/>
<feature type="compositionally biased region" description="Low complexity" evidence="1">
    <location>
        <begin position="85"/>
        <end position="100"/>
    </location>
</feature>
<keyword evidence="6" id="KW-1185">Reference proteome</keyword>
<feature type="transmembrane region" description="Helical" evidence="2">
    <location>
        <begin position="327"/>
        <end position="353"/>
    </location>
</feature>
<dbReference type="Pfam" id="PF00188">
    <property type="entry name" value="CAP"/>
    <property type="match status" value="1"/>
</dbReference>
<dbReference type="Proteomes" id="UP000001798">
    <property type="component" value="Chromosome 14"/>
</dbReference>
<keyword evidence="2" id="KW-0472">Membrane</keyword>
<feature type="region of interest" description="Disordered" evidence="1">
    <location>
        <begin position="84"/>
        <end position="114"/>
    </location>
</feature>
<evidence type="ECO:0000259" key="4">
    <source>
        <dbReference type="SMART" id="SM00198"/>
    </source>
</evidence>
<accession>A0A384K1V8</accession>
<protein>
    <recommendedName>
        <fullName evidence="4">SCP domain-containing protein</fullName>
    </recommendedName>
</protein>
<evidence type="ECO:0000256" key="2">
    <source>
        <dbReference type="SAM" id="Phobius"/>
    </source>
</evidence>
<keyword evidence="2" id="KW-1133">Transmembrane helix</keyword>
<reference evidence="5 6" key="3">
    <citation type="journal article" date="2017" name="Mol. Plant Pathol.">
        <title>A gapless genome sequence of the fungus Botrytis cinerea.</title>
        <authorList>
            <person name="Van Kan J.A."/>
            <person name="Stassen J.H."/>
            <person name="Mosbach A."/>
            <person name="Van Der Lee T.A."/>
            <person name="Faino L."/>
            <person name="Farmer A.D."/>
            <person name="Papasotiriou D.G."/>
            <person name="Zhou S."/>
            <person name="Seidl M.F."/>
            <person name="Cottam E."/>
            <person name="Edel D."/>
            <person name="Hahn M."/>
            <person name="Schwartz D.C."/>
            <person name="Dietrich R.A."/>
            <person name="Widdison S."/>
            <person name="Scalliet G."/>
        </authorList>
    </citation>
    <scope>NUCLEOTIDE SEQUENCE [LARGE SCALE GENOMIC DNA]</scope>
    <source>
        <strain evidence="5 6">B05.10</strain>
    </source>
</reference>
<evidence type="ECO:0000313" key="5">
    <source>
        <dbReference type="EMBL" id="ATZ56809.1"/>
    </source>
</evidence>
<dbReference type="EMBL" id="CP009818">
    <property type="protein sequence ID" value="ATZ56809.1"/>
    <property type="molecule type" value="Genomic_DNA"/>
</dbReference>
<dbReference type="InterPro" id="IPR001283">
    <property type="entry name" value="CRISP-related"/>
</dbReference>
<reference evidence="5 6" key="2">
    <citation type="journal article" date="2012" name="Eukaryot. Cell">
        <title>Genome update of Botrytis cinerea strains B05.10 and T4.</title>
        <authorList>
            <person name="Staats M."/>
            <person name="van Kan J.A."/>
        </authorList>
    </citation>
    <scope>NUCLEOTIDE SEQUENCE [LARGE SCALE GENOMIC DNA]</scope>
    <source>
        <strain evidence="5 6">B05.10</strain>
    </source>
</reference>
<dbReference type="RefSeq" id="XP_024552748.1">
    <property type="nucleotide sequence ID" value="XM_024696934.1"/>
</dbReference>
<organism evidence="5 6">
    <name type="scientific">Botryotinia fuckeliana (strain B05.10)</name>
    <name type="common">Noble rot fungus</name>
    <name type="synonym">Botrytis cinerea</name>
    <dbReference type="NCBI Taxonomy" id="332648"/>
    <lineage>
        <taxon>Eukaryota</taxon>
        <taxon>Fungi</taxon>
        <taxon>Dikarya</taxon>
        <taxon>Ascomycota</taxon>
        <taxon>Pezizomycotina</taxon>
        <taxon>Leotiomycetes</taxon>
        <taxon>Helotiales</taxon>
        <taxon>Sclerotiniaceae</taxon>
        <taxon>Botrytis</taxon>
    </lineage>
</organism>
<dbReference type="VEuPathDB" id="FungiDB:Bcin14g00420"/>
<gene>
    <name evidence="5" type="ORF">BCIN_14g00420</name>
</gene>
<feature type="chain" id="PRO_5016648779" description="SCP domain-containing protein" evidence="3">
    <location>
        <begin position="19"/>
        <end position="390"/>
    </location>
</feature>
<keyword evidence="3" id="KW-0732">Signal</keyword>
<name>A0A384K1V8_BOTFB</name>
<reference evidence="5 6" key="1">
    <citation type="journal article" date="2011" name="PLoS Genet.">
        <title>Genomic analysis of the necrotrophic fungal pathogens Sclerotinia sclerotiorum and Botrytis cinerea.</title>
        <authorList>
            <person name="Amselem J."/>
            <person name="Cuomo C.A."/>
            <person name="van Kan J.A."/>
            <person name="Viaud M."/>
            <person name="Benito E.P."/>
            <person name="Couloux A."/>
            <person name="Coutinho P.M."/>
            <person name="de Vries R.P."/>
            <person name="Dyer P.S."/>
            <person name="Fillinger S."/>
            <person name="Fournier E."/>
            <person name="Gout L."/>
            <person name="Hahn M."/>
            <person name="Kohn L."/>
            <person name="Lapalu N."/>
            <person name="Plummer K.M."/>
            <person name="Pradier J.M."/>
            <person name="Quevillon E."/>
            <person name="Sharon A."/>
            <person name="Simon A."/>
            <person name="ten Have A."/>
            <person name="Tudzynski B."/>
            <person name="Tudzynski P."/>
            <person name="Wincker P."/>
            <person name="Andrew M."/>
            <person name="Anthouard V."/>
            <person name="Beever R.E."/>
            <person name="Beffa R."/>
            <person name="Benoit I."/>
            <person name="Bouzid O."/>
            <person name="Brault B."/>
            <person name="Chen Z."/>
            <person name="Choquer M."/>
            <person name="Collemare J."/>
            <person name="Cotton P."/>
            <person name="Danchin E.G."/>
            <person name="Da Silva C."/>
            <person name="Gautier A."/>
            <person name="Giraud C."/>
            <person name="Giraud T."/>
            <person name="Gonzalez C."/>
            <person name="Grossetete S."/>
            <person name="Guldener U."/>
            <person name="Henrissat B."/>
            <person name="Howlett B.J."/>
            <person name="Kodira C."/>
            <person name="Kretschmer M."/>
            <person name="Lappartient A."/>
            <person name="Leroch M."/>
            <person name="Levis C."/>
            <person name="Mauceli E."/>
            <person name="Neuveglise C."/>
            <person name="Oeser B."/>
            <person name="Pearson M."/>
            <person name="Poulain J."/>
            <person name="Poussereau N."/>
            <person name="Quesneville H."/>
            <person name="Rascle C."/>
            <person name="Schumacher J."/>
            <person name="Segurens B."/>
            <person name="Sexton A."/>
            <person name="Silva E."/>
            <person name="Sirven C."/>
            <person name="Soanes D.M."/>
            <person name="Talbot N.J."/>
            <person name="Templeton M."/>
            <person name="Yandava C."/>
            <person name="Yarden O."/>
            <person name="Zeng Q."/>
            <person name="Rollins J.A."/>
            <person name="Lebrun M.H."/>
            <person name="Dickman M."/>
        </authorList>
    </citation>
    <scope>NUCLEOTIDE SEQUENCE [LARGE SCALE GENOMIC DNA]</scope>
    <source>
        <strain evidence="5 6">B05.10</strain>
    </source>
</reference>
<dbReference type="AlphaFoldDB" id="A0A384K1V8"/>
<feature type="compositionally biased region" description="Polar residues" evidence="1">
    <location>
        <begin position="101"/>
        <end position="114"/>
    </location>
</feature>
<dbReference type="SMART" id="SM00198">
    <property type="entry name" value="SCP"/>
    <property type="match status" value="1"/>
</dbReference>
<feature type="domain" description="SCP" evidence="4">
    <location>
        <begin position="119"/>
        <end position="254"/>
    </location>
</feature>
<keyword evidence="2" id="KW-0812">Transmembrane</keyword>
<evidence type="ECO:0000256" key="1">
    <source>
        <dbReference type="SAM" id="MobiDB-lite"/>
    </source>
</evidence>
<dbReference type="InterPro" id="IPR035940">
    <property type="entry name" value="CAP_sf"/>
</dbReference>
<evidence type="ECO:0000256" key="3">
    <source>
        <dbReference type="SAM" id="SignalP"/>
    </source>
</evidence>
<evidence type="ECO:0000313" key="6">
    <source>
        <dbReference type="Proteomes" id="UP000001798"/>
    </source>
</evidence>
<feature type="signal peptide" evidence="3">
    <location>
        <begin position="1"/>
        <end position="18"/>
    </location>
</feature>
<proteinExistence type="predicted"/>
<dbReference type="SUPFAM" id="SSF55797">
    <property type="entry name" value="PR-1-like"/>
    <property type="match status" value="1"/>
</dbReference>
<dbReference type="OrthoDB" id="43654at2759"/>
<sequence>MFLSWWITFLLLFRCAIGQIDIETLVPEILVTLSAPDDTPTTTTTQTLVPLLVDTSTAPSSPSTAELQFPLSLTQTLRTLSENDSQATSITSSSSKTQTSVPLSTQASPKETGFSTSEQFKVQILNAQDWYRAAHGALPLVWNDTLADSSSNWVAGCVWDLESTPGIGKSFVSVVPTSVFGIVNHLGLERQFYNWSEPGPTNSTKKFTQMVWKSTTSIGCAWNNCPPGSSPDPATPGVSLFLLCQYYPKGNQGTITDWKNNVGELESGSLGEGVVAADGFGLSSLTTATTTTSRTVGNSASSTTSGYYTAATGRDIESLANELDRRLFTMAISSAIVIVSVAWCPFALVPLLFAVRLADAKTKPELDIPAYPTRIDDMEMVSKMINTHVV</sequence>
<dbReference type="PRINTS" id="PR00837">
    <property type="entry name" value="V5TPXLIKE"/>
</dbReference>
<dbReference type="PANTHER" id="PTHR10334">
    <property type="entry name" value="CYSTEINE-RICH SECRETORY PROTEIN-RELATED"/>
    <property type="match status" value="1"/>
</dbReference>
<dbReference type="GeneID" id="5428395"/>